<keyword evidence="1" id="KW-1133">Transmembrane helix</keyword>
<organism evidence="2 3">
    <name type="scientific">Eubacterium ramulus ATCC 29099</name>
    <dbReference type="NCBI Taxonomy" id="1256908"/>
    <lineage>
        <taxon>Bacteria</taxon>
        <taxon>Bacillati</taxon>
        <taxon>Bacillota</taxon>
        <taxon>Clostridia</taxon>
        <taxon>Eubacteriales</taxon>
        <taxon>Eubacteriaceae</taxon>
        <taxon>Eubacterium</taxon>
    </lineage>
</organism>
<accession>U2Q2A3</accession>
<evidence type="ECO:0000313" key="2">
    <source>
        <dbReference type="EMBL" id="ERK50446.1"/>
    </source>
</evidence>
<feature type="transmembrane region" description="Helical" evidence="1">
    <location>
        <begin position="134"/>
        <end position="149"/>
    </location>
</feature>
<dbReference type="AlphaFoldDB" id="U2Q2A3"/>
<sequence length="152" mass="16493">MQKGNEIMIGILIAILSGILMSVQGVFNTDVTKQSSLWVANSWVQFTALAVCLVAWGITDRSSFAALWKVQPKYVLIGGIIGAFITLTVVKSMHTLGPAQAVLFIVIAQMISAYVIELFGLFGTEKADWSVQKLIGMAVAVAGVILFQWERT</sequence>
<dbReference type="PANTHER" id="PTHR34821">
    <property type="entry name" value="INNER MEMBRANE PROTEIN YDCZ"/>
    <property type="match status" value="1"/>
</dbReference>
<gene>
    <name evidence="2" type="ORF">HMPREF0373_00708</name>
</gene>
<dbReference type="PATRIC" id="fig|1256908.3.peg.654"/>
<name>U2Q2A3_EUBRA</name>
<feature type="transmembrane region" description="Helical" evidence="1">
    <location>
        <begin position="39"/>
        <end position="58"/>
    </location>
</feature>
<keyword evidence="3" id="KW-1185">Reference proteome</keyword>
<feature type="transmembrane region" description="Helical" evidence="1">
    <location>
        <begin position="70"/>
        <end position="90"/>
    </location>
</feature>
<protein>
    <recommendedName>
        <fullName evidence="4">DMT family transporter</fullName>
    </recommendedName>
</protein>
<reference evidence="2 3" key="1">
    <citation type="submission" date="2013-06" db="EMBL/GenBank/DDBJ databases">
        <authorList>
            <person name="Weinstock G."/>
            <person name="Sodergren E."/>
            <person name="Lobos E.A."/>
            <person name="Fulton L."/>
            <person name="Fulton R."/>
            <person name="Courtney L."/>
            <person name="Fronick C."/>
            <person name="O'Laughlin M."/>
            <person name="Godfrey J."/>
            <person name="Wilson R.M."/>
            <person name="Miner T."/>
            <person name="Farmer C."/>
            <person name="Delehaunty K."/>
            <person name="Cordes M."/>
            <person name="Minx P."/>
            <person name="Tomlinson C."/>
            <person name="Chen J."/>
            <person name="Wollam A."/>
            <person name="Pepin K.H."/>
            <person name="Bhonagiri V."/>
            <person name="Zhang X."/>
            <person name="Warren W."/>
            <person name="Mitreva M."/>
            <person name="Mardis E.R."/>
            <person name="Wilson R.K."/>
        </authorList>
    </citation>
    <scope>NUCLEOTIDE SEQUENCE [LARGE SCALE GENOMIC DNA]</scope>
    <source>
        <strain evidence="2 3">ATCC 29099</strain>
    </source>
</reference>
<evidence type="ECO:0008006" key="4">
    <source>
        <dbReference type="Google" id="ProtNLM"/>
    </source>
</evidence>
<keyword evidence="1" id="KW-0472">Membrane</keyword>
<dbReference type="eggNOG" id="COG3238">
    <property type="taxonomic scope" value="Bacteria"/>
</dbReference>
<dbReference type="EMBL" id="AWVJ01000050">
    <property type="protein sequence ID" value="ERK50446.1"/>
    <property type="molecule type" value="Genomic_DNA"/>
</dbReference>
<dbReference type="InterPro" id="IPR006750">
    <property type="entry name" value="YdcZ"/>
</dbReference>
<dbReference type="Proteomes" id="UP000016608">
    <property type="component" value="Unassembled WGS sequence"/>
</dbReference>
<dbReference type="Pfam" id="PF04657">
    <property type="entry name" value="DMT_YdcZ"/>
    <property type="match status" value="1"/>
</dbReference>
<feature type="transmembrane region" description="Helical" evidence="1">
    <location>
        <begin position="102"/>
        <end position="122"/>
    </location>
</feature>
<evidence type="ECO:0000313" key="3">
    <source>
        <dbReference type="Proteomes" id="UP000016608"/>
    </source>
</evidence>
<dbReference type="PANTHER" id="PTHR34821:SF2">
    <property type="entry name" value="INNER MEMBRANE PROTEIN YDCZ"/>
    <property type="match status" value="1"/>
</dbReference>
<dbReference type="GO" id="GO:0005886">
    <property type="term" value="C:plasma membrane"/>
    <property type="evidence" value="ECO:0007669"/>
    <property type="project" value="TreeGrafter"/>
</dbReference>
<feature type="transmembrane region" description="Helical" evidence="1">
    <location>
        <begin position="7"/>
        <end position="27"/>
    </location>
</feature>
<dbReference type="HOGENOM" id="CLU_068878_4_0_9"/>
<evidence type="ECO:0000256" key="1">
    <source>
        <dbReference type="SAM" id="Phobius"/>
    </source>
</evidence>
<keyword evidence="1" id="KW-0812">Transmembrane</keyword>
<proteinExistence type="predicted"/>
<comment type="caution">
    <text evidence="2">The sequence shown here is derived from an EMBL/GenBank/DDBJ whole genome shotgun (WGS) entry which is preliminary data.</text>
</comment>